<dbReference type="InterPro" id="IPR036249">
    <property type="entry name" value="Thioredoxin-like_sf"/>
</dbReference>
<comment type="function">
    <text evidence="5">Probable disulfide isomerase, which participates in the folding of proteins containing disulfide bonds. May act as a dithiol oxidase. Acts as a regulator of endoplasmic reticulum-mitochondria contact sites via its ability to regulate redox signals.</text>
</comment>
<dbReference type="Pfam" id="PF00085">
    <property type="entry name" value="Thioredoxin"/>
    <property type="match status" value="1"/>
</dbReference>
<dbReference type="Gene3D" id="3.40.30.10">
    <property type="entry name" value="Glutaredoxin"/>
    <property type="match status" value="2"/>
</dbReference>
<evidence type="ECO:0000256" key="4">
    <source>
        <dbReference type="ARBA" id="ARBA00023136"/>
    </source>
</evidence>
<organism evidence="9 10">
    <name type="scientific">Dictyostelium firmibasis</name>
    <dbReference type="NCBI Taxonomy" id="79012"/>
    <lineage>
        <taxon>Eukaryota</taxon>
        <taxon>Amoebozoa</taxon>
        <taxon>Evosea</taxon>
        <taxon>Eumycetozoa</taxon>
        <taxon>Dictyostelia</taxon>
        <taxon>Dictyosteliales</taxon>
        <taxon>Dictyosteliaceae</taxon>
        <taxon>Dictyostelium</taxon>
    </lineage>
</organism>
<evidence type="ECO:0000256" key="7">
    <source>
        <dbReference type="SAM" id="SignalP"/>
    </source>
</evidence>
<dbReference type="GO" id="GO:0005789">
    <property type="term" value="C:endoplasmic reticulum membrane"/>
    <property type="evidence" value="ECO:0007669"/>
    <property type="project" value="UniProtKB-SubCell"/>
</dbReference>
<name>A0AAN7TZF0_9MYCE</name>
<keyword evidence="4 6" id="KW-0472">Membrane</keyword>
<feature type="chain" id="PRO_5042935310" description="Thioredoxin domain-containing protein" evidence="7">
    <location>
        <begin position="21"/>
        <end position="407"/>
    </location>
</feature>
<comment type="caution">
    <text evidence="9">The sequence shown here is derived from an EMBL/GenBank/DDBJ whole genome shotgun (WGS) entry which is preliminary data.</text>
</comment>
<dbReference type="PANTHER" id="PTHR46426:SF1">
    <property type="entry name" value="PROTEIN DISULFIDE-ISOMERASE TMX3"/>
    <property type="match status" value="1"/>
</dbReference>
<dbReference type="EMBL" id="JAVFKY010000001">
    <property type="protein sequence ID" value="KAK5581972.1"/>
    <property type="molecule type" value="Genomic_DNA"/>
</dbReference>
<evidence type="ECO:0000313" key="9">
    <source>
        <dbReference type="EMBL" id="KAK5581972.1"/>
    </source>
</evidence>
<dbReference type="SUPFAM" id="SSF52833">
    <property type="entry name" value="Thioredoxin-like"/>
    <property type="match status" value="2"/>
</dbReference>
<evidence type="ECO:0000256" key="6">
    <source>
        <dbReference type="SAM" id="Phobius"/>
    </source>
</evidence>
<feature type="transmembrane region" description="Helical" evidence="6">
    <location>
        <begin position="379"/>
        <end position="398"/>
    </location>
</feature>
<keyword evidence="10" id="KW-1185">Reference proteome</keyword>
<dbReference type="AlphaFoldDB" id="A0AAN7TZF0"/>
<gene>
    <name evidence="9" type="ORF">RB653_003553</name>
</gene>
<feature type="domain" description="Thioredoxin" evidence="8">
    <location>
        <begin position="18"/>
        <end position="132"/>
    </location>
</feature>
<protein>
    <recommendedName>
        <fullName evidence="8">Thioredoxin domain-containing protein</fullName>
    </recommendedName>
</protein>
<feature type="signal peptide" evidence="7">
    <location>
        <begin position="1"/>
        <end position="20"/>
    </location>
</feature>
<evidence type="ECO:0000313" key="10">
    <source>
        <dbReference type="Proteomes" id="UP001344447"/>
    </source>
</evidence>
<dbReference type="InterPro" id="IPR052250">
    <property type="entry name" value="PDI_TMX3"/>
</dbReference>
<keyword evidence="3 6" id="KW-1133">Transmembrane helix</keyword>
<comment type="subcellular location">
    <subcellularLocation>
        <location evidence="1">Endoplasmic reticulum membrane</location>
        <topology evidence="1">Single-pass membrane protein</topology>
    </subcellularLocation>
</comment>
<dbReference type="Pfam" id="PF13848">
    <property type="entry name" value="Thioredoxin_6"/>
    <property type="match status" value="1"/>
</dbReference>
<dbReference type="PROSITE" id="PS51352">
    <property type="entry name" value="THIOREDOXIN_2"/>
    <property type="match status" value="1"/>
</dbReference>
<dbReference type="InterPro" id="IPR017937">
    <property type="entry name" value="Thioredoxin_CS"/>
</dbReference>
<dbReference type="CDD" id="cd02961">
    <property type="entry name" value="PDI_a_family"/>
    <property type="match status" value="1"/>
</dbReference>
<dbReference type="PANTHER" id="PTHR46426">
    <property type="entry name" value="PROTEIN DISULFIDE-ISOMERASE TMX3"/>
    <property type="match status" value="1"/>
</dbReference>
<evidence type="ECO:0000256" key="2">
    <source>
        <dbReference type="ARBA" id="ARBA00022692"/>
    </source>
</evidence>
<evidence type="ECO:0000256" key="3">
    <source>
        <dbReference type="ARBA" id="ARBA00022989"/>
    </source>
</evidence>
<keyword evidence="7" id="KW-0732">Signal</keyword>
<accession>A0AAN7TZF0</accession>
<evidence type="ECO:0000256" key="5">
    <source>
        <dbReference type="ARBA" id="ARBA00045246"/>
    </source>
</evidence>
<sequence length="407" mass="47195">MNKLFTLIFALFLLVCVAQTSEEKTTVVQITSDNSDIIKTGNWLVEFFAPWCGHCKRLAPIYEELAQLYNVDIDNSKVKIAQVNCVDHQSVCSKYDIKGYPTIKYLSEGEIKDYRGSRDKNSFITYLDNMSKSPILIIESKEQLKEKLQENKVSFIFISSGSESKDKKILNEYKIVTKQIQDVECPNFLVVMDQSLVNDDILPIKADQQPILLVYKDNEYQSYQVNNENGMSVNQWVRVNQFPLVSELTYSNQHMLTVSFKKIVMFVFTKKPTADNIQHMKSIASSKQFKSNPTDFGFTYIVENTFANWISSFKLEKTPAILVFPEKMDIYYYEESIDPLDKSSVLQFLSDVNNNKYSLKYLNRLGYYLDKIEEFMVEYLYYIVGLIIVIPIILFFTCSGESKEKDQ</sequence>
<dbReference type="Proteomes" id="UP001344447">
    <property type="component" value="Unassembled WGS sequence"/>
</dbReference>
<proteinExistence type="predicted"/>
<reference evidence="9 10" key="1">
    <citation type="submission" date="2023-11" db="EMBL/GenBank/DDBJ databases">
        <title>Dfirmibasis_genome.</title>
        <authorList>
            <person name="Edelbroek B."/>
            <person name="Kjellin J."/>
            <person name="Jerlstrom-Hultqvist J."/>
            <person name="Soderbom F."/>
        </authorList>
    </citation>
    <scope>NUCLEOTIDE SEQUENCE [LARGE SCALE GENOMIC DNA]</scope>
    <source>
        <strain evidence="9 10">TNS-C-14</strain>
    </source>
</reference>
<dbReference type="InterPro" id="IPR013766">
    <property type="entry name" value="Thioredoxin_domain"/>
</dbReference>
<dbReference type="PROSITE" id="PS00194">
    <property type="entry name" value="THIOREDOXIN_1"/>
    <property type="match status" value="1"/>
</dbReference>
<evidence type="ECO:0000259" key="8">
    <source>
        <dbReference type="PROSITE" id="PS51352"/>
    </source>
</evidence>
<keyword evidence="2 6" id="KW-0812">Transmembrane</keyword>
<evidence type="ECO:0000256" key="1">
    <source>
        <dbReference type="ARBA" id="ARBA00004389"/>
    </source>
</evidence>
<dbReference type="PRINTS" id="PR00421">
    <property type="entry name" value="THIOREDOXIN"/>
</dbReference>